<keyword evidence="2" id="KW-0812">Transmembrane</keyword>
<comment type="caution">
    <text evidence="3">The sequence shown here is derived from an EMBL/GenBank/DDBJ whole genome shotgun (WGS) entry which is preliminary data.</text>
</comment>
<feature type="region of interest" description="Disordered" evidence="1">
    <location>
        <begin position="1"/>
        <end position="21"/>
    </location>
</feature>
<dbReference type="EMBL" id="JGYP01000005">
    <property type="protein sequence ID" value="KFI44752.1"/>
    <property type="molecule type" value="Genomic_DNA"/>
</dbReference>
<dbReference type="STRING" id="1437606.BBOH_1478"/>
<evidence type="ECO:0000256" key="2">
    <source>
        <dbReference type="SAM" id="Phobius"/>
    </source>
</evidence>
<dbReference type="RefSeq" id="WP_033522562.1">
    <property type="nucleotide sequence ID" value="NZ_JDUS01000022.1"/>
</dbReference>
<proteinExistence type="predicted"/>
<feature type="transmembrane region" description="Helical" evidence="2">
    <location>
        <begin position="39"/>
        <end position="58"/>
    </location>
</feature>
<keyword evidence="4" id="KW-1185">Reference proteome</keyword>
<reference evidence="3 4" key="1">
    <citation type="submission" date="2014-03" db="EMBL/GenBank/DDBJ databases">
        <title>Genomics of Bifidobacteria.</title>
        <authorList>
            <person name="Ventura M."/>
            <person name="Milani C."/>
            <person name="Lugli G.A."/>
        </authorList>
    </citation>
    <scope>NUCLEOTIDE SEQUENCE [LARGE SCALE GENOMIC DNA]</scope>
    <source>
        <strain evidence="3 4">DSM 22767</strain>
    </source>
</reference>
<evidence type="ECO:0000313" key="4">
    <source>
        <dbReference type="Proteomes" id="UP000029096"/>
    </source>
</evidence>
<name>A0A086ZE02_9BIFI</name>
<evidence type="ECO:0000256" key="1">
    <source>
        <dbReference type="SAM" id="MobiDB-lite"/>
    </source>
</evidence>
<keyword evidence="2" id="KW-1133">Transmembrane helix</keyword>
<gene>
    <name evidence="3" type="ORF">BBOH_1478</name>
</gene>
<accession>A0A086ZE02</accession>
<feature type="compositionally biased region" description="Basic and acidic residues" evidence="1">
    <location>
        <begin position="92"/>
        <end position="107"/>
    </location>
</feature>
<dbReference type="AlphaFoldDB" id="A0A086ZE02"/>
<feature type="region of interest" description="Disordered" evidence="1">
    <location>
        <begin position="92"/>
        <end position="111"/>
    </location>
</feature>
<sequence length="138" mass="14675">MKSDKATDKASTEDVAMDDIGAEGRADATKAHGHRRKTMTAAGIAIVVALLGGGLFLATREAHAQEQACERTLGTPVKVLDAALKLTKDNVQDTENRHHASARREGTARPQARANRLMLDGRMDARMDGPIGSLETSG</sequence>
<feature type="compositionally biased region" description="Basic and acidic residues" evidence="1">
    <location>
        <begin position="1"/>
        <end position="12"/>
    </location>
</feature>
<keyword evidence="2" id="KW-0472">Membrane</keyword>
<organism evidence="3 4">
    <name type="scientific">Bifidobacterium bohemicum DSM 22767</name>
    <dbReference type="NCBI Taxonomy" id="1437606"/>
    <lineage>
        <taxon>Bacteria</taxon>
        <taxon>Bacillati</taxon>
        <taxon>Actinomycetota</taxon>
        <taxon>Actinomycetes</taxon>
        <taxon>Bifidobacteriales</taxon>
        <taxon>Bifidobacteriaceae</taxon>
        <taxon>Bifidobacterium</taxon>
    </lineage>
</organism>
<protein>
    <submittedName>
        <fullName evidence="3">Uncharacterized protein</fullName>
    </submittedName>
</protein>
<dbReference type="Proteomes" id="UP000029096">
    <property type="component" value="Unassembled WGS sequence"/>
</dbReference>
<evidence type="ECO:0000313" key="3">
    <source>
        <dbReference type="EMBL" id="KFI44752.1"/>
    </source>
</evidence>